<reference evidence="2" key="2">
    <citation type="submission" date="2012-06" db="EMBL/GenBank/DDBJ databases">
        <authorList>
            <person name="Yu Y."/>
            <person name="Currie J."/>
            <person name="Lomeli R."/>
            <person name="Angelova A."/>
            <person name="Collura K."/>
            <person name="Wissotski M."/>
            <person name="Campos D."/>
            <person name="Kudrna D."/>
            <person name="Golser W."/>
            <person name="Ashely E."/>
            <person name="Descour A."/>
            <person name="Fernandes J."/>
            <person name="Soderlund C."/>
            <person name="Walbot V."/>
        </authorList>
    </citation>
    <scope>NUCLEOTIDE SEQUENCE</scope>
    <source>
        <strain evidence="2">B73</strain>
    </source>
</reference>
<reference evidence="2" key="1">
    <citation type="journal article" date="2009" name="PLoS Genet.">
        <title>Sequencing, mapping, and analysis of 27,455 maize full-length cDNAs.</title>
        <authorList>
            <person name="Soderlund C."/>
            <person name="Descour A."/>
            <person name="Kudrna D."/>
            <person name="Bomhoff M."/>
            <person name="Boyd L."/>
            <person name="Currie J."/>
            <person name="Angelova A."/>
            <person name="Collura K."/>
            <person name="Wissotski M."/>
            <person name="Ashley E."/>
            <person name="Morrow D."/>
            <person name="Fernandes J."/>
            <person name="Walbot V."/>
            <person name="Yu Y."/>
        </authorList>
    </citation>
    <scope>NUCLEOTIDE SEQUENCE</scope>
    <source>
        <strain evidence="2">B73</strain>
    </source>
</reference>
<feature type="region of interest" description="Disordered" evidence="1">
    <location>
        <begin position="111"/>
        <end position="138"/>
    </location>
</feature>
<organism evidence="2">
    <name type="scientific">Zea mays</name>
    <name type="common">Maize</name>
    <dbReference type="NCBI Taxonomy" id="4577"/>
    <lineage>
        <taxon>Eukaryota</taxon>
        <taxon>Viridiplantae</taxon>
        <taxon>Streptophyta</taxon>
        <taxon>Embryophyta</taxon>
        <taxon>Tracheophyta</taxon>
        <taxon>Spermatophyta</taxon>
        <taxon>Magnoliopsida</taxon>
        <taxon>Liliopsida</taxon>
        <taxon>Poales</taxon>
        <taxon>Poaceae</taxon>
        <taxon>PACMAD clade</taxon>
        <taxon>Panicoideae</taxon>
        <taxon>Andropogonodae</taxon>
        <taxon>Andropogoneae</taxon>
        <taxon>Tripsacinae</taxon>
        <taxon>Zea</taxon>
    </lineage>
</organism>
<dbReference type="EMBL" id="BT085638">
    <property type="protein sequence ID" value="ACR35991.1"/>
    <property type="molecule type" value="mRNA"/>
</dbReference>
<feature type="region of interest" description="Disordered" evidence="1">
    <location>
        <begin position="1"/>
        <end position="98"/>
    </location>
</feature>
<proteinExistence type="evidence at transcript level"/>
<protein>
    <submittedName>
        <fullName evidence="2">Uncharacterized protein</fullName>
    </submittedName>
</protein>
<evidence type="ECO:0000313" key="2">
    <source>
        <dbReference type="EMBL" id="ACR35991.1"/>
    </source>
</evidence>
<feature type="compositionally biased region" description="Low complexity" evidence="1">
    <location>
        <begin position="62"/>
        <end position="72"/>
    </location>
</feature>
<dbReference type="AlphaFoldDB" id="C4J491"/>
<feature type="compositionally biased region" description="Low complexity" evidence="1">
    <location>
        <begin position="86"/>
        <end position="98"/>
    </location>
</feature>
<name>C4J491_MAIZE</name>
<accession>C4J491</accession>
<evidence type="ECO:0000256" key="1">
    <source>
        <dbReference type="SAM" id="MobiDB-lite"/>
    </source>
</evidence>
<sequence>MSTTPRGVSRCGCGSGFRSRPAPSSAAYTAAQLRNGRSGFPCAETKYTRPPRTVGRSWNRLPSAAGSGSGSDPGRDRNRLAAPVRSDTNATASPASSANWALKLTEIPSVWRRSSRSSAETPASADVGAGTVAENTSKPKLVTPTEANTIVPAGSIAIRCLEWLVVLVGVGAVD</sequence>